<dbReference type="KEGG" id="mfy:HH212_15160"/>
<evidence type="ECO:0000313" key="2">
    <source>
        <dbReference type="EMBL" id="QJE01206.1"/>
    </source>
</evidence>
<gene>
    <name evidence="2" type="ORF">HH212_15160</name>
</gene>
<sequence>MDANQRSEFNNQTNNGANEKGTPGAEGKAVRSNAPLDHTYPQGSGVLSGSNPQRDMMGSGSDGMGAADDTGGVNPEIGTRTSLQSGAGKNQLSGGSGAVKGITDSHQRVMETQRSSAYGVLEEPVGHQSRDDSVNVSPRGNMQSVNDTAVRDGGTIPPRPVGSGNAQGGQEAQHGNTQEGVAGSHMASNQRADHGGVHQSNDVAGGLPRSPGNAGADHAKHSTDRAGSQTGPDGDEGTEVHDSNDAAGGYPRSPGFANRLAGDSNMDDDTGFKRKP</sequence>
<feature type="compositionally biased region" description="Polar residues" evidence="1">
    <location>
        <begin position="79"/>
        <end position="93"/>
    </location>
</feature>
<feature type="compositionally biased region" description="Polar residues" evidence="1">
    <location>
        <begin position="134"/>
        <end position="147"/>
    </location>
</feature>
<feature type="compositionally biased region" description="Basic and acidic residues" evidence="1">
    <location>
        <begin position="124"/>
        <end position="133"/>
    </location>
</feature>
<proteinExistence type="predicted"/>
<organism evidence="2 3">
    <name type="scientific">Massilia forsythiae</name>
    <dbReference type="NCBI Taxonomy" id="2728020"/>
    <lineage>
        <taxon>Bacteria</taxon>
        <taxon>Pseudomonadati</taxon>
        <taxon>Pseudomonadota</taxon>
        <taxon>Betaproteobacteria</taxon>
        <taxon>Burkholderiales</taxon>
        <taxon>Oxalobacteraceae</taxon>
        <taxon>Telluria group</taxon>
        <taxon>Massilia</taxon>
    </lineage>
</organism>
<feature type="compositionally biased region" description="Low complexity" evidence="1">
    <location>
        <begin position="55"/>
        <end position="72"/>
    </location>
</feature>
<feature type="compositionally biased region" description="Polar residues" evidence="1">
    <location>
        <begin position="41"/>
        <end position="53"/>
    </location>
</feature>
<dbReference type="AlphaFoldDB" id="A0A7Z2VXQ0"/>
<dbReference type="EMBL" id="CP051685">
    <property type="protein sequence ID" value="QJE01206.1"/>
    <property type="molecule type" value="Genomic_DNA"/>
</dbReference>
<accession>A0A7Z2VXQ0</accession>
<protein>
    <submittedName>
        <fullName evidence="2">Uncharacterized protein</fullName>
    </submittedName>
</protein>
<reference evidence="2 3" key="1">
    <citation type="submission" date="2020-04" db="EMBL/GenBank/DDBJ databases">
        <title>Genome sequencing of novel species.</title>
        <authorList>
            <person name="Heo J."/>
            <person name="Kim S.-J."/>
            <person name="Kim J.-S."/>
            <person name="Hong S.-B."/>
            <person name="Kwon S.-W."/>
        </authorList>
    </citation>
    <scope>NUCLEOTIDE SEQUENCE [LARGE SCALE GENOMIC DNA]</scope>
    <source>
        <strain evidence="2 3">GN2-R2</strain>
    </source>
</reference>
<feature type="region of interest" description="Disordered" evidence="1">
    <location>
        <begin position="1"/>
        <end position="276"/>
    </location>
</feature>
<feature type="compositionally biased region" description="Polar residues" evidence="1">
    <location>
        <begin position="168"/>
        <end position="179"/>
    </location>
</feature>
<dbReference type="RefSeq" id="WP_170203234.1">
    <property type="nucleotide sequence ID" value="NZ_CP051685.1"/>
</dbReference>
<evidence type="ECO:0000256" key="1">
    <source>
        <dbReference type="SAM" id="MobiDB-lite"/>
    </source>
</evidence>
<dbReference type="Proteomes" id="UP000502415">
    <property type="component" value="Chromosome"/>
</dbReference>
<keyword evidence="3" id="KW-1185">Reference proteome</keyword>
<feature type="compositionally biased region" description="Polar residues" evidence="1">
    <location>
        <begin position="1"/>
        <end position="17"/>
    </location>
</feature>
<evidence type="ECO:0000313" key="3">
    <source>
        <dbReference type="Proteomes" id="UP000502415"/>
    </source>
</evidence>
<name>A0A7Z2VXQ0_9BURK</name>